<dbReference type="NCBIfam" id="TIGR01890">
    <property type="entry name" value="N-Ac-Glu-synth"/>
    <property type="match status" value="1"/>
</dbReference>
<evidence type="ECO:0000256" key="4">
    <source>
        <dbReference type="ARBA" id="ARBA00022679"/>
    </source>
</evidence>
<dbReference type="PANTHER" id="PTHR30602">
    <property type="entry name" value="AMINO-ACID ACETYLTRANSFERASE"/>
    <property type="match status" value="1"/>
</dbReference>
<dbReference type="Gene3D" id="3.40.1160.10">
    <property type="entry name" value="Acetylglutamate kinase-like"/>
    <property type="match status" value="1"/>
</dbReference>
<comment type="catalytic activity">
    <reaction evidence="6">
        <text>L-glutamate + acetyl-CoA = N-acetyl-L-glutamate + CoA + H(+)</text>
        <dbReference type="Rhea" id="RHEA:24292"/>
        <dbReference type="ChEBI" id="CHEBI:15378"/>
        <dbReference type="ChEBI" id="CHEBI:29985"/>
        <dbReference type="ChEBI" id="CHEBI:44337"/>
        <dbReference type="ChEBI" id="CHEBI:57287"/>
        <dbReference type="ChEBI" id="CHEBI:57288"/>
        <dbReference type="EC" id="2.3.1.1"/>
    </reaction>
</comment>
<dbReference type="Gene3D" id="3.40.630.30">
    <property type="match status" value="1"/>
</dbReference>
<evidence type="ECO:0000256" key="3">
    <source>
        <dbReference type="ARBA" id="ARBA00012697"/>
    </source>
</evidence>
<name>A0A5C1AJC6_9BACT</name>
<dbReference type="PROSITE" id="PS51186">
    <property type="entry name" value="GNAT"/>
    <property type="match status" value="1"/>
</dbReference>
<sequence length="430" mass="47661">MSELTNLREILRYVPRFRDRAFVIAIDGAVVEDDNFPNLLLDIALLRSLSIRVALVHGAAHQIRRYAAQLNVQPSDIDGTGVTDAETLNIAITAANRVTHEILEGLSVHDLRGACPNAIVAHPAGILSGIDRKFTGRVERVDVPLLATLMEHDIIPVIPPIGCDGVGHSYRLNSDAVAVEIAKSLQAVKLIYLSTEDGVKGPEGVIRQMTVEDADAFLKRNQKDLPAQIVTKLVHAVRAGKDGIERVHIIDGRQEKGLLSEVFSNEGVGTLIYTNEYQSIRPAMKKDIRPIFSLIRQGMQTEELMKRPQAEVERNIADYFVFEVDKNPVACVAMHSYPELGKAEMASIYVDNRHENKGIGGKLIAYVETRAREQGFLELFCLSTQAINYFIQKGGFTLGTPDDLPPSRRESYDKSNRRSQVLIKKLQPPA</sequence>
<evidence type="ECO:0000313" key="9">
    <source>
        <dbReference type="EMBL" id="QEL18970.1"/>
    </source>
</evidence>
<evidence type="ECO:0000256" key="2">
    <source>
        <dbReference type="ARBA" id="ARBA00009145"/>
    </source>
</evidence>
<dbReference type="EC" id="2.3.1.1" evidence="3"/>
<dbReference type="CDD" id="cd04301">
    <property type="entry name" value="NAT_SF"/>
    <property type="match status" value="1"/>
</dbReference>
<dbReference type="PIRSF" id="PIRSF000423">
    <property type="entry name" value="ArgA"/>
    <property type="match status" value="1"/>
</dbReference>
<dbReference type="HAMAP" id="MF_01105">
    <property type="entry name" value="N_acetyl_glu_synth"/>
    <property type="match status" value="1"/>
</dbReference>
<dbReference type="AlphaFoldDB" id="A0A5C1AJC6"/>
<gene>
    <name evidence="9" type="primary">argA</name>
    <name evidence="9" type="ORF">PX52LOC_06020</name>
</gene>
<dbReference type="Pfam" id="PF00696">
    <property type="entry name" value="AA_kinase"/>
    <property type="match status" value="1"/>
</dbReference>
<feature type="compositionally biased region" description="Basic and acidic residues" evidence="7">
    <location>
        <begin position="405"/>
        <end position="416"/>
    </location>
</feature>
<accession>A0A5C1AJC6</accession>
<feature type="region of interest" description="Disordered" evidence="7">
    <location>
        <begin position="401"/>
        <end position="430"/>
    </location>
</feature>
<dbReference type="InterPro" id="IPR016181">
    <property type="entry name" value="Acyl_CoA_acyltransferase"/>
</dbReference>
<evidence type="ECO:0000259" key="8">
    <source>
        <dbReference type="PROSITE" id="PS51186"/>
    </source>
</evidence>
<dbReference type="InterPro" id="IPR036393">
    <property type="entry name" value="AceGlu_kinase-like_sf"/>
</dbReference>
<protein>
    <recommendedName>
        <fullName evidence="3">amino-acid N-acetyltransferase</fullName>
        <ecNumber evidence="3">2.3.1.1</ecNumber>
    </recommendedName>
</protein>
<proteinExistence type="inferred from homology"/>
<dbReference type="GO" id="GO:0005737">
    <property type="term" value="C:cytoplasm"/>
    <property type="evidence" value="ECO:0007669"/>
    <property type="project" value="InterPro"/>
</dbReference>
<dbReference type="KEGG" id="lrs:PX52LOC_06020"/>
<dbReference type="GO" id="GO:0006526">
    <property type="term" value="P:L-arginine biosynthetic process"/>
    <property type="evidence" value="ECO:0007669"/>
    <property type="project" value="UniProtKB-UniPathway"/>
</dbReference>
<keyword evidence="4 9" id="KW-0808">Transferase</keyword>
<feature type="domain" description="N-acetyltransferase" evidence="8">
    <location>
        <begin position="278"/>
        <end position="427"/>
    </location>
</feature>
<dbReference type="SUPFAM" id="SSF55729">
    <property type="entry name" value="Acyl-CoA N-acyltransferases (Nat)"/>
    <property type="match status" value="1"/>
</dbReference>
<dbReference type="GO" id="GO:0004042">
    <property type="term" value="F:L-glutamate N-acetyltransferase activity"/>
    <property type="evidence" value="ECO:0007669"/>
    <property type="project" value="InterPro"/>
</dbReference>
<dbReference type="OrthoDB" id="9802238at2"/>
<keyword evidence="10" id="KW-1185">Reference proteome</keyword>
<evidence type="ECO:0000256" key="6">
    <source>
        <dbReference type="ARBA" id="ARBA00048372"/>
    </source>
</evidence>
<dbReference type="SUPFAM" id="SSF53633">
    <property type="entry name" value="Carbamate kinase-like"/>
    <property type="match status" value="1"/>
</dbReference>
<evidence type="ECO:0000256" key="1">
    <source>
        <dbReference type="ARBA" id="ARBA00004925"/>
    </source>
</evidence>
<reference evidence="10" key="1">
    <citation type="submission" date="2019-08" db="EMBL/GenBank/DDBJ databases">
        <title>Limnoglobus roseus gen. nov., sp. nov., a novel freshwater planctomycete with a giant genome from the family Gemmataceae.</title>
        <authorList>
            <person name="Kulichevskaya I.S."/>
            <person name="Naumoff D.G."/>
            <person name="Miroshnikov K."/>
            <person name="Ivanova A."/>
            <person name="Philippov D.A."/>
            <person name="Hakobyan A."/>
            <person name="Rijpstra I.C."/>
            <person name="Sinninghe Damste J.S."/>
            <person name="Liesack W."/>
            <person name="Dedysh S.N."/>
        </authorList>
    </citation>
    <scope>NUCLEOTIDE SEQUENCE [LARGE SCALE GENOMIC DNA]</scope>
    <source>
        <strain evidence="10">PX52</strain>
    </source>
</reference>
<organism evidence="9 10">
    <name type="scientific">Limnoglobus roseus</name>
    <dbReference type="NCBI Taxonomy" id="2598579"/>
    <lineage>
        <taxon>Bacteria</taxon>
        <taxon>Pseudomonadati</taxon>
        <taxon>Planctomycetota</taxon>
        <taxon>Planctomycetia</taxon>
        <taxon>Gemmatales</taxon>
        <taxon>Gemmataceae</taxon>
        <taxon>Limnoglobus</taxon>
    </lineage>
</organism>
<dbReference type="RefSeq" id="WP_149113416.1">
    <property type="nucleotide sequence ID" value="NZ_CP042425.1"/>
</dbReference>
<dbReference type="Pfam" id="PF00583">
    <property type="entry name" value="Acetyltransf_1"/>
    <property type="match status" value="1"/>
</dbReference>
<keyword evidence="5" id="KW-0012">Acyltransferase</keyword>
<evidence type="ECO:0000313" key="10">
    <source>
        <dbReference type="Proteomes" id="UP000324974"/>
    </source>
</evidence>
<evidence type="ECO:0000256" key="7">
    <source>
        <dbReference type="SAM" id="MobiDB-lite"/>
    </source>
</evidence>
<dbReference type="UniPathway" id="UPA00068">
    <property type="reaction ID" value="UER00106"/>
</dbReference>
<dbReference type="Proteomes" id="UP000324974">
    <property type="component" value="Chromosome"/>
</dbReference>
<dbReference type="InterPro" id="IPR000182">
    <property type="entry name" value="GNAT_dom"/>
</dbReference>
<comment type="similarity">
    <text evidence="2">Belongs to the acetyltransferase family. ArgA subfamily.</text>
</comment>
<dbReference type="InterPro" id="IPR010167">
    <property type="entry name" value="NH2A_AcTrfase"/>
</dbReference>
<evidence type="ECO:0000256" key="5">
    <source>
        <dbReference type="ARBA" id="ARBA00023315"/>
    </source>
</evidence>
<dbReference type="InterPro" id="IPR001048">
    <property type="entry name" value="Asp/Glu/Uridylate_kinase"/>
</dbReference>
<comment type="pathway">
    <text evidence="1">Amino-acid biosynthesis; L-arginine biosynthesis; N(2)-acetyl-L-ornithine from L-glutamate: step 1/4.</text>
</comment>
<dbReference type="PANTHER" id="PTHR30602:SF12">
    <property type="entry name" value="AMINO-ACID ACETYLTRANSFERASE NAGS1, CHLOROPLASTIC-RELATED"/>
    <property type="match status" value="1"/>
</dbReference>
<dbReference type="EMBL" id="CP042425">
    <property type="protein sequence ID" value="QEL18970.1"/>
    <property type="molecule type" value="Genomic_DNA"/>
</dbReference>